<accession>A0AAF1A2P7</accession>
<name>A0AAF1A2P7_SOLVR</name>
<protein>
    <submittedName>
        <fullName evidence="1">Uncharacterized protein</fullName>
    </submittedName>
</protein>
<sequence>MFWITGWHSTASRNWSVIHRLLLFTVDLILSFRV</sequence>
<dbReference type="EMBL" id="CP133623">
    <property type="protein sequence ID" value="WMV58818.1"/>
    <property type="molecule type" value="Genomic_DNA"/>
</dbReference>
<reference evidence="1" key="1">
    <citation type="submission" date="2023-08" db="EMBL/GenBank/DDBJ databases">
        <title>A de novo genome assembly of Solanum verrucosum Schlechtendal, a Mexican diploid species geographically isolated from the other diploid A-genome species in potato relatives.</title>
        <authorList>
            <person name="Hosaka K."/>
        </authorList>
    </citation>
    <scope>NUCLEOTIDE SEQUENCE</scope>
    <source>
        <tissue evidence="1">Young leaves</tissue>
    </source>
</reference>
<dbReference type="Proteomes" id="UP001234989">
    <property type="component" value="Chromosome 12"/>
</dbReference>
<gene>
    <name evidence="1" type="ORF">MTR67_052203</name>
</gene>
<proteinExistence type="predicted"/>
<organism evidence="1 2">
    <name type="scientific">Solanum verrucosum</name>
    <dbReference type="NCBI Taxonomy" id="315347"/>
    <lineage>
        <taxon>Eukaryota</taxon>
        <taxon>Viridiplantae</taxon>
        <taxon>Streptophyta</taxon>
        <taxon>Embryophyta</taxon>
        <taxon>Tracheophyta</taxon>
        <taxon>Spermatophyta</taxon>
        <taxon>Magnoliopsida</taxon>
        <taxon>eudicotyledons</taxon>
        <taxon>Gunneridae</taxon>
        <taxon>Pentapetalae</taxon>
        <taxon>asterids</taxon>
        <taxon>lamiids</taxon>
        <taxon>Solanales</taxon>
        <taxon>Solanaceae</taxon>
        <taxon>Solanoideae</taxon>
        <taxon>Solaneae</taxon>
        <taxon>Solanum</taxon>
    </lineage>
</organism>
<dbReference type="AlphaFoldDB" id="A0AAF1A2P7"/>
<keyword evidence="2" id="KW-1185">Reference proteome</keyword>
<evidence type="ECO:0000313" key="2">
    <source>
        <dbReference type="Proteomes" id="UP001234989"/>
    </source>
</evidence>
<evidence type="ECO:0000313" key="1">
    <source>
        <dbReference type="EMBL" id="WMV58818.1"/>
    </source>
</evidence>